<keyword evidence="1" id="KW-0479">Metal-binding</keyword>
<evidence type="ECO:0000313" key="9">
    <source>
        <dbReference type="Proteomes" id="UP000564806"/>
    </source>
</evidence>
<dbReference type="GO" id="GO:0016491">
    <property type="term" value="F:oxidoreductase activity"/>
    <property type="evidence" value="ECO:0007669"/>
    <property type="project" value="UniProtKB-KW"/>
</dbReference>
<dbReference type="InterPro" id="IPR008972">
    <property type="entry name" value="Cupredoxin"/>
</dbReference>
<dbReference type="Proteomes" id="UP000564806">
    <property type="component" value="Unassembled WGS sequence"/>
</dbReference>
<dbReference type="EMBL" id="JABWCS010000195">
    <property type="protein sequence ID" value="NUU59938.1"/>
    <property type="molecule type" value="Genomic_DNA"/>
</dbReference>
<dbReference type="InterPro" id="IPR045087">
    <property type="entry name" value="Cu-oxidase_fam"/>
</dbReference>
<dbReference type="Pfam" id="PF07732">
    <property type="entry name" value="Cu-oxidase_3"/>
    <property type="match status" value="1"/>
</dbReference>
<evidence type="ECO:0000259" key="7">
    <source>
        <dbReference type="Pfam" id="PF07732"/>
    </source>
</evidence>
<dbReference type="PROSITE" id="PS00080">
    <property type="entry name" value="MULTICOPPER_OXIDASE2"/>
    <property type="match status" value="1"/>
</dbReference>
<keyword evidence="9" id="KW-1185">Reference proteome</keyword>
<feature type="domain" description="Plastocyanin-like" evidence="6">
    <location>
        <begin position="435"/>
        <end position="554"/>
    </location>
</feature>
<proteinExistence type="predicted"/>
<gene>
    <name evidence="8" type="ORF">HPT30_06185</name>
</gene>
<sequence>MKKNKSSDFLLILLFIILVGGFIYYKTDGRYLMNSRSFNDHSSFSNDSNNDDSSNINSNEDHSSMNMGTNTSPSMNGNSNYMSMDKNNGMNMGSTDPNATPVTKLVAQNLNAPVKTFNITAQVTTLNLGGGAMVQAWTYGGSAPGPAIRVKEGDRVVVNLTNKLPEGVTIHWHGLNIPGAVDGVAGVTQDAIKPGETYTYNFIADQPGTYWYHSHQQSEVQTGLGLFGAVVVEPKEETIKYDKDYTVVLHEWNINGLSKKKNKDKFNDKDSFNSGNLNNELVEAMTDVKYNMLTTNGTIDSKHFDAKPGDLVRLRLVNTGNTTHLLTLLGIPFQVVSLDGRDLVGGQAMNQTLLPIGGGNRVDISFRVPDSGNVQLVNAGPDANQPNKRVSVSIGNGNPTGTATSDNPNNYKLFDFMTYGTPQKGVFNSDSTFTQTVDMELSSGKAPGMDWAFLINGQAAPNIQPLVIKEGDTVKIRFVNDSNDIHPMHIHGHTLQVLTRNGKAAEGSPVYLDTLNVLPHETYEVAFVADNPGIWMIHCHNLKHAAMGMNMMVNYEGISTPFVVGGTSGNHPD</sequence>
<feature type="compositionally biased region" description="Low complexity" evidence="4">
    <location>
        <begin position="42"/>
        <end position="58"/>
    </location>
</feature>
<organism evidence="8 9">
    <name type="scientific">Paenibacillus agri</name>
    <dbReference type="NCBI Taxonomy" id="2744309"/>
    <lineage>
        <taxon>Bacteria</taxon>
        <taxon>Bacillati</taxon>
        <taxon>Bacillota</taxon>
        <taxon>Bacilli</taxon>
        <taxon>Bacillales</taxon>
        <taxon>Paenibacillaceae</taxon>
        <taxon>Paenibacillus</taxon>
    </lineage>
</organism>
<dbReference type="Gene3D" id="2.60.40.420">
    <property type="entry name" value="Cupredoxins - blue copper proteins"/>
    <property type="match status" value="2"/>
</dbReference>
<name>A0A850EGK6_9BACL</name>
<dbReference type="GO" id="GO:0005507">
    <property type="term" value="F:copper ion binding"/>
    <property type="evidence" value="ECO:0007669"/>
    <property type="project" value="InterPro"/>
</dbReference>
<dbReference type="InterPro" id="IPR002355">
    <property type="entry name" value="Cu_oxidase_Cu_BS"/>
</dbReference>
<accession>A0A850EGK6</accession>
<feature type="compositionally biased region" description="Polar residues" evidence="4">
    <location>
        <begin position="65"/>
        <end position="74"/>
    </location>
</feature>
<evidence type="ECO:0000256" key="5">
    <source>
        <dbReference type="SAM" id="Phobius"/>
    </source>
</evidence>
<evidence type="ECO:0000256" key="4">
    <source>
        <dbReference type="SAM" id="MobiDB-lite"/>
    </source>
</evidence>
<dbReference type="SUPFAM" id="SSF49503">
    <property type="entry name" value="Cupredoxins"/>
    <property type="match status" value="3"/>
</dbReference>
<dbReference type="PROSITE" id="PS00079">
    <property type="entry name" value="MULTICOPPER_OXIDASE1"/>
    <property type="match status" value="1"/>
</dbReference>
<dbReference type="PANTHER" id="PTHR11709">
    <property type="entry name" value="MULTI-COPPER OXIDASE"/>
    <property type="match status" value="1"/>
</dbReference>
<keyword evidence="5" id="KW-0812">Transmembrane</keyword>
<reference evidence="8" key="1">
    <citation type="submission" date="2020-06" db="EMBL/GenBank/DDBJ databases">
        <title>Paenibacillus sp. nov., isolated from soil.</title>
        <authorList>
            <person name="Seo Y.L."/>
        </authorList>
    </citation>
    <scope>NUCLEOTIDE SEQUENCE [LARGE SCALE GENOMIC DNA]</scope>
    <source>
        <strain evidence="8">JW14</strain>
    </source>
</reference>
<dbReference type="CDD" id="cd04202">
    <property type="entry name" value="CuRO_D2_2dMcoN_like"/>
    <property type="match status" value="1"/>
</dbReference>
<evidence type="ECO:0000313" key="8">
    <source>
        <dbReference type="EMBL" id="NUU59938.1"/>
    </source>
</evidence>
<keyword evidence="5" id="KW-1133">Transmembrane helix</keyword>
<evidence type="ECO:0000256" key="3">
    <source>
        <dbReference type="ARBA" id="ARBA00023008"/>
    </source>
</evidence>
<keyword evidence="5" id="KW-0472">Membrane</keyword>
<dbReference type="AlphaFoldDB" id="A0A850EGK6"/>
<evidence type="ECO:0000256" key="2">
    <source>
        <dbReference type="ARBA" id="ARBA00023002"/>
    </source>
</evidence>
<feature type="transmembrane region" description="Helical" evidence="5">
    <location>
        <begin position="7"/>
        <end position="25"/>
    </location>
</feature>
<dbReference type="InterPro" id="IPR033138">
    <property type="entry name" value="Cu_oxidase_CS"/>
</dbReference>
<keyword evidence="3" id="KW-0186">Copper</keyword>
<dbReference type="InterPro" id="IPR011707">
    <property type="entry name" value="Cu-oxidase-like_N"/>
</dbReference>
<protein>
    <submittedName>
        <fullName evidence="8">Multicopper oxidase family protein</fullName>
    </submittedName>
</protein>
<evidence type="ECO:0000259" key="6">
    <source>
        <dbReference type="Pfam" id="PF07731"/>
    </source>
</evidence>
<feature type="domain" description="Plastocyanin-like" evidence="7">
    <location>
        <begin position="122"/>
        <end position="236"/>
    </location>
</feature>
<dbReference type="RefSeq" id="WP_175370559.1">
    <property type="nucleotide sequence ID" value="NZ_JABWCS010000195.1"/>
</dbReference>
<feature type="region of interest" description="Disordered" evidence="4">
    <location>
        <begin position="42"/>
        <end position="74"/>
    </location>
</feature>
<dbReference type="InterPro" id="IPR011706">
    <property type="entry name" value="Cu-oxidase_C"/>
</dbReference>
<evidence type="ECO:0000256" key="1">
    <source>
        <dbReference type="ARBA" id="ARBA00022723"/>
    </source>
</evidence>
<comment type="caution">
    <text evidence="8">The sequence shown here is derived from an EMBL/GenBank/DDBJ whole genome shotgun (WGS) entry which is preliminary data.</text>
</comment>
<dbReference type="Pfam" id="PF07731">
    <property type="entry name" value="Cu-oxidase_2"/>
    <property type="match status" value="1"/>
</dbReference>
<dbReference type="PANTHER" id="PTHR11709:SF394">
    <property type="entry name" value="FI03373P-RELATED"/>
    <property type="match status" value="1"/>
</dbReference>
<keyword evidence="2" id="KW-0560">Oxidoreductase</keyword>